<dbReference type="Pfam" id="PF14058">
    <property type="entry name" value="PcfK"/>
    <property type="match status" value="1"/>
</dbReference>
<dbReference type="InterPro" id="IPR025624">
    <property type="entry name" value="PcfK"/>
</dbReference>
<comment type="caution">
    <text evidence="1">The sequence shown here is derived from an EMBL/GenBank/DDBJ whole genome shotgun (WGS) entry which is preliminary data.</text>
</comment>
<keyword evidence="2" id="KW-1185">Reference proteome</keyword>
<name>A0A916QD96_9FIRM</name>
<dbReference type="RefSeq" id="WP_201312186.1">
    <property type="nucleotide sequence ID" value="NZ_BLYI01000067.1"/>
</dbReference>
<accession>A0A916QD96</accession>
<dbReference type="EMBL" id="BLYI01000067">
    <property type="protein sequence ID" value="GFO86538.1"/>
    <property type="molecule type" value="Genomic_DNA"/>
</dbReference>
<protein>
    <submittedName>
        <fullName evidence="1">Uncharacterized protein</fullName>
    </submittedName>
</protein>
<organism evidence="1 2">
    <name type="scientific">Anaerostipes butyraticus</name>
    <dbReference type="NCBI Taxonomy" id="645466"/>
    <lineage>
        <taxon>Bacteria</taxon>
        <taxon>Bacillati</taxon>
        <taxon>Bacillota</taxon>
        <taxon>Clostridia</taxon>
        <taxon>Lachnospirales</taxon>
        <taxon>Lachnospiraceae</taxon>
        <taxon>Anaerostipes</taxon>
    </lineage>
</organism>
<proteinExistence type="predicted"/>
<reference evidence="1" key="1">
    <citation type="submission" date="2020-06" db="EMBL/GenBank/DDBJ databases">
        <title>Characterization of fructooligosaccharide metabolism and fructooligosaccharide-degrading enzymes in human commensal butyrate producers.</title>
        <authorList>
            <person name="Tanno H."/>
            <person name="Fujii T."/>
            <person name="Hirano K."/>
            <person name="Maeno S."/>
            <person name="Tonozuka T."/>
            <person name="Sakamoto M."/>
            <person name="Ohkuma M."/>
            <person name="Tochio T."/>
            <person name="Endo A."/>
        </authorList>
    </citation>
    <scope>NUCLEOTIDE SEQUENCE</scope>
    <source>
        <strain evidence="1">JCM 17466</strain>
    </source>
</reference>
<dbReference type="AlphaFoldDB" id="A0A916QD96"/>
<sequence>MFDVFGEMETAGEINAVARSLKEEGEKEQLEKLCQENGLDEEITEMFWNGEIDFVTDDLMAAVGKLDMEIKEAKEKDLAEGIADYLKVQAEKDENFARKIRKKGKHLQKAMDLARKEAERRRNGKTCVYLPPRVVFKIAKDYYEGRNKK</sequence>
<dbReference type="Proteomes" id="UP000613208">
    <property type="component" value="Unassembled WGS sequence"/>
</dbReference>
<evidence type="ECO:0000313" key="1">
    <source>
        <dbReference type="EMBL" id="GFO86538.1"/>
    </source>
</evidence>
<evidence type="ECO:0000313" key="2">
    <source>
        <dbReference type="Proteomes" id="UP000613208"/>
    </source>
</evidence>
<gene>
    <name evidence="1" type="ORF">ANBU17_28850</name>
</gene>